<dbReference type="AlphaFoldDB" id="A0A7C9AXE7"/>
<accession>A0A7C9AXE7</accession>
<evidence type="ECO:0000313" key="1">
    <source>
        <dbReference type="EMBL" id="MBA4677151.1"/>
    </source>
</evidence>
<proteinExistence type="predicted"/>
<organism evidence="1">
    <name type="scientific">Opuntia streptacantha</name>
    <name type="common">Prickly pear cactus</name>
    <name type="synonym">Opuntia cardona</name>
    <dbReference type="NCBI Taxonomy" id="393608"/>
    <lineage>
        <taxon>Eukaryota</taxon>
        <taxon>Viridiplantae</taxon>
        <taxon>Streptophyta</taxon>
        <taxon>Embryophyta</taxon>
        <taxon>Tracheophyta</taxon>
        <taxon>Spermatophyta</taxon>
        <taxon>Magnoliopsida</taxon>
        <taxon>eudicotyledons</taxon>
        <taxon>Gunneridae</taxon>
        <taxon>Pentapetalae</taxon>
        <taxon>Caryophyllales</taxon>
        <taxon>Cactineae</taxon>
        <taxon>Cactaceae</taxon>
        <taxon>Opuntioideae</taxon>
        <taxon>Opuntia</taxon>
    </lineage>
</organism>
<sequence>MPPLSRPEPRSVPNASCKGFISCLFSFITSQYCELSAPKDFNSAISSDLAALLGFNSSIIWDLRWFALRISLSVFSILAFKLGSSNKRYLTNQKECTCGSAGHSSTASLGRLALATCFVSPFPFGSSTPCEPNLIGSETLTLPFSLSCNVVLVSPFTCGTSDPATSIPIFT</sequence>
<reference evidence="1" key="1">
    <citation type="journal article" date="2013" name="J. Plant Res.">
        <title>Effect of fungi and light on seed germination of three Opuntia species from semiarid lands of central Mexico.</title>
        <authorList>
            <person name="Delgado-Sanchez P."/>
            <person name="Jimenez-Bremont J.F."/>
            <person name="Guerrero-Gonzalez Mde L."/>
            <person name="Flores J."/>
        </authorList>
    </citation>
    <scope>NUCLEOTIDE SEQUENCE</scope>
    <source>
        <tissue evidence="1">Cladode</tissue>
    </source>
</reference>
<dbReference type="EMBL" id="GISG01273943">
    <property type="protein sequence ID" value="MBA4677151.1"/>
    <property type="molecule type" value="Transcribed_RNA"/>
</dbReference>
<name>A0A7C9AXE7_OPUST</name>
<protein>
    <submittedName>
        <fullName evidence="1">Uncharacterized protein</fullName>
    </submittedName>
</protein>
<reference evidence="1" key="2">
    <citation type="submission" date="2020-07" db="EMBL/GenBank/DDBJ databases">
        <authorList>
            <person name="Vera ALvarez R."/>
            <person name="Arias-Moreno D.M."/>
            <person name="Jimenez-Jacinto V."/>
            <person name="Jimenez-Bremont J.F."/>
            <person name="Swaminathan K."/>
            <person name="Moose S.P."/>
            <person name="Guerrero-Gonzalez M.L."/>
            <person name="Marino-Ramirez L."/>
            <person name="Landsman D."/>
            <person name="Rodriguez-Kessler M."/>
            <person name="Delgado-Sanchez P."/>
        </authorList>
    </citation>
    <scope>NUCLEOTIDE SEQUENCE</scope>
    <source>
        <tissue evidence="1">Cladode</tissue>
    </source>
</reference>